<dbReference type="EMBL" id="JFKA01000001">
    <property type="protein sequence ID" value="OSQ40766.1"/>
    <property type="molecule type" value="Genomic_DNA"/>
</dbReference>
<feature type="domain" description="HIG1" evidence="5">
    <location>
        <begin position="1"/>
        <end position="65"/>
    </location>
</feature>
<organism evidence="6 7">
    <name type="scientific">Thalassospira mesophila</name>
    <dbReference type="NCBI Taxonomy" id="1293891"/>
    <lineage>
        <taxon>Bacteria</taxon>
        <taxon>Pseudomonadati</taxon>
        <taxon>Pseudomonadota</taxon>
        <taxon>Alphaproteobacteria</taxon>
        <taxon>Rhodospirillales</taxon>
        <taxon>Thalassospiraceae</taxon>
        <taxon>Thalassospira</taxon>
    </lineage>
</organism>
<keyword evidence="7" id="KW-1185">Reference proteome</keyword>
<dbReference type="OrthoDB" id="7284889at2"/>
<evidence type="ECO:0000256" key="3">
    <source>
        <dbReference type="ARBA" id="ARBA00023136"/>
    </source>
</evidence>
<comment type="caution">
    <text evidence="6">The sequence shown here is derived from an EMBL/GenBank/DDBJ whole genome shotgun (WGS) entry which is preliminary data.</text>
</comment>
<evidence type="ECO:0000256" key="1">
    <source>
        <dbReference type="ARBA" id="ARBA00022692"/>
    </source>
</evidence>
<evidence type="ECO:0000259" key="5">
    <source>
        <dbReference type="PROSITE" id="PS51503"/>
    </source>
</evidence>
<dbReference type="PROSITE" id="PS51503">
    <property type="entry name" value="HIG1"/>
    <property type="match status" value="1"/>
</dbReference>
<feature type="transmembrane region" description="Helical" evidence="4">
    <location>
        <begin position="6"/>
        <end position="28"/>
    </location>
</feature>
<keyword evidence="1 4" id="KW-0812">Transmembrane</keyword>
<proteinExistence type="predicted"/>
<name>A0A1Y2L4J5_9PROT</name>
<dbReference type="InterPro" id="IPR007667">
    <property type="entry name" value="Hypoxia_induced_domain"/>
</dbReference>
<dbReference type="RefSeq" id="WP_085579407.1">
    <property type="nucleotide sequence ID" value="NZ_JFKA01000001.1"/>
</dbReference>
<reference evidence="6 7" key="1">
    <citation type="submission" date="2014-03" db="EMBL/GenBank/DDBJ databases">
        <title>The draft genome sequence of Thalassospira mesophila JCM 18969.</title>
        <authorList>
            <person name="Lai Q."/>
            <person name="Shao Z."/>
        </authorList>
    </citation>
    <scope>NUCLEOTIDE SEQUENCE [LARGE SCALE GENOMIC DNA]</scope>
    <source>
        <strain evidence="6 7">JCM 18969</strain>
    </source>
</reference>
<keyword evidence="2 4" id="KW-1133">Transmembrane helix</keyword>
<keyword evidence="3 4" id="KW-0472">Membrane</keyword>
<sequence length="65" mass="6889">MAAFLQIGVLLAMAAVGIILVLGIITMARGKSARTSNKLMQWRIVAQAGAILLLLILSVMAMGHR</sequence>
<protein>
    <recommendedName>
        <fullName evidence="5">HIG1 domain-containing protein</fullName>
    </recommendedName>
</protein>
<evidence type="ECO:0000313" key="7">
    <source>
        <dbReference type="Proteomes" id="UP000193391"/>
    </source>
</evidence>
<dbReference type="NCBIfam" id="NF033233">
    <property type="entry name" value="twin_helix"/>
    <property type="match status" value="1"/>
</dbReference>
<evidence type="ECO:0000256" key="2">
    <source>
        <dbReference type="ARBA" id="ARBA00022989"/>
    </source>
</evidence>
<dbReference type="Proteomes" id="UP000193391">
    <property type="component" value="Unassembled WGS sequence"/>
</dbReference>
<dbReference type="STRING" id="1293891.TMES_03510"/>
<accession>A0A1Y2L4J5</accession>
<dbReference type="Pfam" id="PF04588">
    <property type="entry name" value="HIG_1_N"/>
    <property type="match status" value="1"/>
</dbReference>
<dbReference type="Gene3D" id="6.10.140.1320">
    <property type="match status" value="1"/>
</dbReference>
<evidence type="ECO:0000313" key="6">
    <source>
        <dbReference type="EMBL" id="OSQ40766.1"/>
    </source>
</evidence>
<gene>
    <name evidence="6" type="ORF">TMES_03510</name>
</gene>
<dbReference type="AlphaFoldDB" id="A0A1Y2L4J5"/>
<feature type="transmembrane region" description="Helical" evidence="4">
    <location>
        <begin position="40"/>
        <end position="62"/>
    </location>
</feature>
<evidence type="ECO:0000256" key="4">
    <source>
        <dbReference type="SAM" id="Phobius"/>
    </source>
</evidence>